<evidence type="ECO:0000313" key="2">
    <source>
        <dbReference type="Proteomes" id="UP001314261"/>
    </source>
</evidence>
<gene>
    <name evidence="1" type="ORF">R54839_PPFHFPJH_00345</name>
</gene>
<dbReference type="Pfam" id="PF10012">
    <property type="entry name" value="DUF2255"/>
    <property type="match status" value="1"/>
</dbReference>
<protein>
    <submittedName>
        <fullName evidence="1">DUF2255 domain</fullName>
    </submittedName>
</protein>
<keyword evidence="2" id="KW-1185">Reference proteome</keyword>
<dbReference type="PIRSF" id="PIRSF028498">
    <property type="entry name" value="UCP028498"/>
    <property type="match status" value="1"/>
</dbReference>
<dbReference type="RefSeq" id="WP_187753332.1">
    <property type="nucleotide sequence ID" value="NZ_CAUZLN010000010.1"/>
</dbReference>
<sequence length="125" mass="14066">MIWTTETLNRINEADDLHIAPFRANGVAGTPTWIWEVVVDNRLFVRAYNGQKSSWYQSAMANRTGIIQAAGQDFDVTFQPIDDASLLSKIDDAYKAKYAPSPYVAPMIAEQSRQATVEIQLKDKK</sequence>
<dbReference type="Proteomes" id="UP001314261">
    <property type="component" value="Unassembled WGS sequence"/>
</dbReference>
<proteinExistence type="predicted"/>
<dbReference type="EMBL" id="CAUZLR010000001">
    <property type="protein sequence ID" value="CAK1229176.1"/>
    <property type="molecule type" value="Genomic_DNA"/>
</dbReference>
<comment type="caution">
    <text evidence="1">The sequence shown here is derived from an EMBL/GenBank/DDBJ whole genome shotgun (WGS) entry which is preliminary data.</text>
</comment>
<dbReference type="InterPro" id="IPR016888">
    <property type="entry name" value="UCP028498"/>
</dbReference>
<name>A0ABN9YKK4_9LACO</name>
<organism evidence="1 2">
    <name type="scientific">Fructobacillus fructosus</name>
    <dbReference type="NCBI Taxonomy" id="1631"/>
    <lineage>
        <taxon>Bacteria</taxon>
        <taxon>Bacillati</taxon>
        <taxon>Bacillota</taxon>
        <taxon>Bacilli</taxon>
        <taxon>Lactobacillales</taxon>
        <taxon>Lactobacillaceae</taxon>
        <taxon>Fructobacillus</taxon>
    </lineage>
</organism>
<evidence type="ECO:0000313" key="1">
    <source>
        <dbReference type="EMBL" id="CAK1229176.1"/>
    </source>
</evidence>
<accession>A0ABN9YKK4</accession>
<reference evidence="1 2" key="1">
    <citation type="submission" date="2023-10" db="EMBL/GenBank/DDBJ databases">
        <authorList>
            <person name="Botero Cardona J."/>
        </authorList>
    </citation>
    <scope>NUCLEOTIDE SEQUENCE [LARGE SCALE GENOMIC DNA]</scope>
    <source>
        <strain evidence="1 2">R-54839</strain>
    </source>
</reference>